<dbReference type="PANTHER" id="PTHR39087">
    <property type="entry name" value="UPF0104 MEMBRANE PROTEIN MJ1595"/>
    <property type="match status" value="1"/>
</dbReference>
<comment type="subcellular location">
    <subcellularLocation>
        <location evidence="1">Cell membrane</location>
        <topology evidence="1">Multi-pass membrane protein</topology>
    </subcellularLocation>
</comment>
<evidence type="ECO:0000256" key="3">
    <source>
        <dbReference type="ARBA" id="ARBA00022692"/>
    </source>
</evidence>
<evidence type="ECO:0000313" key="9">
    <source>
        <dbReference type="Proteomes" id="UP001501470"/>
    </source>
</evidence>
<comment type="caution">
    <text evidence="8">The sequence shown here is derived from an EMBL/GenBank/DDBJ whole genome shotgun (WGS) entry which is preliminary data.</text>
</comment>
<evidence type="ECO:0000256" key="1">
    <source>
        <dbReference type="ARBA" id="ARBA00004651"/>
    </source>
</evidence>
<feature type="transmembrane region" description="Helical" evidence="7">
    <location>
        <begin position="59"/>
        <end position="77"/>
    </location>
</feature>
<feature type="transmembrane region" description="Helical" evidence="7">
    <location>
        <begin position="298"/>
        <end position="316"/>
    </location>
</feature>
<evidence type="ECO:0000313" key="8">
    <source>
        <dbReference type="EMBL" id="GAA1541143.1"/>
    </source>
</evidence>
<evidence type="ECO:0000256" key="2">
    <source>
        <dbReference type="ARBA" id="ARBA00022475"/>
    </source>
</evidence>
<dbReference type="InterPro" id="IPR036259">
    <property type="entry name" value="MFS_trans_sf"/>
</dbReference>
<dbReference type="InterPro" id="IPR022791">
    <property type="entry name" value="L-PG_synthase/AglD"/>
</dbReference>
<dbReference type="PANTHER" id="PTHR39087:SF2">
    <property type="entry name" value="UPF0104 MEMBRANE PROTEIN MJ1595"/>
    <property type="match status" value="1"/>
</dbReference>
<keyword evidence="2" id="KW-1003">Cell membrane</keyword>
<dbReference type="Pfam" id="PF03706">
    <property type="entry name" value="LPG_synthase_TM"/>
    <property type="match status" value="1"/>
</dbReference>
<evidence type="ECO:0000256" key="5">
    <source>
        <dbReference type="ARBA" id="ARBA00023136"/>
    </source>
</evidence>
<evidence type="ECO:0000256" key="7">
    <source>
        <dbReference type="SAM" id="Phobius"/>
    </source>
</evidence>
<keyword evidence="5 7" id="KW-0472">Membrane</keyword>
<evidence type="ECO:0000256" key="6">
    <source>
        <dbReference type="SAM" id="MobiDB-lite"/>
    </source>
</evidence>
<evidence type="ECO:0008006" key="10">
    <source>
        <dbReference type="Google" id="ProtNLM"/>
    </source>
</evidence>
<evidence type="ECO:0000256" key="4">
    <source>
        <dbReference type="ARBA" id="ARBA00022989"/>
    </source>
</evidence>
<keyword evidence="3 7" id="KW-0812">Transmembrane</keyword>
<reference evidence="8 9" key="1">
    <citation type="journal article" date="2019" name="Int. J. Syst. Evol. Microbiol.">
        <title>The Global Catalogue of Microorganisms (GCM) 10K type strain sequencing project: providing services to taxonomists for standard genome sequencing and annotation.</title>
        <authorList>
            <consortium name="The Broad Institute Genomics Platform"/>
            <consortium name="The Broad Institute Genome Sequencing Center for Infectious Disease"/>
            <person name="Wu L."/>
            <person name="Ma J."/>
        </authorList>
    </citation>
    <scope>NUCLEOTIDE SEQUENCE [LARGE SCALE GENOMIC DNA]</scope>
    <source>
        <strain evidence="8 9">JCM 15933</strain>
    </source>
</reference>
<name>A0ABN2BI56_9ACTN</name>
<dbReference type="EMBL" id="BAAAQD010000016">
    <property type="protein sequence ID" value="GAA1541143.1"/>
    <property type="molecule type" value="Genomic_DNA"/>
</dbReference>
<gene>
    <name evidence="8" type="ORF">GCM10009827_070710</name>
</gene>
<sequence length="385" mass="40080">MPSSPPEEATPPEDLAVPDEETAPTPGQRTARSAVAVPEQKNDVAAPEEMATGTWRSRWLRLLLVVVSVVVLAAIGLRGRLPDPQDLLNSLSNASWGWVALAGLLQAGSVAAFAGQQQYLFSALGVRIRRRRVLAITLARTAISISVPAGAAVSTGYAIREYERAGAPKELGAVTAIVSGLASIGGLALMYVAGGAALAAYGTTTSLTWRPLAIVAGIVALTAAVIVLGRRLIDAKPADPRRPPPKGRIRRYVQRLLASAREAWRAGAGLRARDWWAVIAYAAANWVTDLCCLAACTYALGLPVALPALAGIYLGVQIVRQVPLSPGGIGVIETALVAGLTASGATAIAATAAVLLYRLLSCWLLIPLGGAAAVVLRRPRPDRSP</sequence>
<feature type="transmembrane region" description="Helical" evidence="7">
    <location>
        <begin position="328"/>
        <end position="349"/>
    </location>
</feature>
<feature type="transmembrane region" description="Helical" evidence="7">
    <location>
        <begin position="355"/>
        <end position="376"/>
    </location>
</feature>
<feature type="region of interest" description="Disordered" evidence="6">
    <location>
        <begin position="1"/>
        <end position="45"/>
    </location>
</feature>
<feature type="transmembrane region" description="Helical" evidence="7">
    <location>
        <begin position="133"/>
        <end position="159"/>
    </location>
</feature>
<proteinExistence type="predicted"/>
<dbReference type="NCBIfam" id="TIGR00374">
    <property type="entry name" value="flippase-like domain"/>
    <property type="match status" value="1"/>
</dbReference>
<dbReference type="Proteomes" id="UP001501470">
    <property type="component" value="Unassembled WGS sequence"/>
</dbReference>
<protein>
    <recommendedName>
        <fullName evidence="10">Integral membrane protein</fullName>
    </recommendedName>
</protein>
<dbReference type="RefSeq" id="WP_344506912.1">
    <property type="nucleotide sequence ID" value="NZ_BAAAQD010000016.1"/>
</dbReference>
<feature type="transmembrane region" description="Helical" evidence="7">
    <location>
        <begin position="171"/>
        <end position="200"/>
    </location>
</feature>
<accession>A0ABN2BI56</accession>
<organism evidence="8 9">
    <name type="scientific">Dactylosporangium maewongense</name>
    <dbReference type="NCBI Taxonomy" id="634393"/>
    <lineage>
        <taxon>Bacteria</taxon>
        <taxon>Bacillati</taxon>
        <taxon>Actinomycetota</taxon>
        <taxon>Actinomycetes</taxon>
        <taxon>Micromonosporales</taxon>
        <taxon>Micromonosporaceae</taxon>
        <taxon>Dactylosporangium</taxon>
    </lineage>
</organism>
<dbReference type="SUPFAM" id="SSF103473">
    <property type="entry name" value="MFS general substrate transporter"/>
    <property type="match status" value="1"/>
</dbReference>
<feature type="transmembrane region" description="Helical" evidence="7">
    <location>
        <begin position="212"/>
        <end position="233"/>
    </location>
</feature>
<keyword evidence="4 7" id="KW-1133">Transmembrane helix</keyword>
<keyword evidence="9" id="KW-1185">Reference proteome</keyword>
<feature type="transmembrane region" description="Helical" evidence="7">
    <location>
        <begin position="97"/>
        <end position="121"/>
    </location>
</feature>